<dbReference type="InterPro" id="IPR036388">
    <property type="entry name" value="WH-like_DNA-bd_sf"/>
</dbReference>
<proteinExistence type="predicted"/>
<sequence length="169" mass="19073">MITEDDPDFVTRSRAKWKRAMPQLDTEPMELLGRINRISAQSLNQQERILAYRGISRSEFDVLCSLARSERPLRASEVTSSTMLSGAATTKLTSRLESIGLIERSRSDRDGRVVMLRLTEEGHSIVEEQLPLCLDQDRHFINGLDAEERSTLAELLRKVSANAETAARD</sequence>
<evidence type="ECO:0000313" key="2">
    <source>
        <dbReference type="EMBL" id="GAA1555413.1"/>
    </source>
</evidence>
<dbReference type="InterPro" id="IPR036390">
    <property type="entry name" value="WH_DNA-bd_sf"/>
</dbReference>
<name>A0ABN2CA74_9MICO</name>
<dbReference type="RefSeq" id="WP_346036814.1">
    <property type="nucleotide sequence ID" value="NZ_BAAALY010000016.1"/>
</dbReference>
<dbReference type="InterPro" id="IPR000835">
    <property type="entry name" value="HTH_MarR-typ"/>
</dbReference>
<feature type="domain" description="HTH marR-type" evidence="1">
    <location>
        <begin position="25"/>
        <end position="161"/>
    </location>
</feature>
<dbReference type="PANTHER" id="PTHR33164">
    <property type="entry name" value="TRANSCRIPTIONAL REGULATOR, MARR FAMILY"/>
    <property type="match status" value="1"/>
</dbReference>
<accession>A0ABN2CA74</accession>
<dbReference type="Proteomes" id="UP001501791">
    <property type="component" value="Unassembled WGS sequence"/>
</dbReference>
<evidence type="ECO:0000313" key="3">
    <source>
        <dbReference type="Proteomes" id="UP001501791"/>
    </source>
</evidence>
<reference evidence="2 3" key="1">
    <citation type="journal article" date="2019" name="Int. J. Syst. Evol. Microbiol.">
        <title>The Global Catalogue of Microorganisms (GCM) 10K type strain sequencing project: providing services to taxonomists for standard genome sequencing and annotation.</title>
        <authorList>
            <consortium name="The Broad Institute Genomics Platform"/>
            <consortium name="The Broad Institute Genome Sequencing Center for Infectious Disease"/>
            <person name="Wu L."/>
            <person name="Ma J."/>
        </authorList>
    </citation>
    <scope>NUCLEOTIDE SEQUENCE [LARGE SCALE GENOMIC DNA]</scope>
    <source>
        <strain evidence="2 3">JCM 13319</strain>
    </source>
</reference>
<dbReference type="Pfam" id="PF01047">
    <property type="entry name" value="MarR"/>
    <property type="match status" value="1"/>
</dbReference>
<dbReference type="SMART" id="SM00347">
    <property type="entry name" value="HTH_MARR"/>
    <property type="match status" value="1"/>
</dbReference>
<gene>
    <name evidence="2" type="ORF">GCM10009691_32150</name>
</gene>
<dbReference type="PROSITE" id="PS50995">
    <property type="entry name" value="HTH_MARR_2"/>
    <property type="match status" value="1"/>
</dbReference>
<keyword evidence="3" id="KW-1185">Reference proteome</keyword>
<comment type="caution">
    <text evidence="2">The sequence shown here is derived from an EMBL/GenBank/DDBJ whole genome shotgun (WGS) entry which is preliminary data.</text>
</comment>
<dbReference type="EMBL" id="BAAALY010000016">
    <property type="protein sequence ID" value="GAA1555413.1"/>
    <property type="molecule type" value="Genomic_DNA"/>
</dbReference>
<dbReference type="SUPFAM" id="SSF46785">
    <property type="entry name" value="Winged helix' DNA-binding domain"/>
    <property type="match status" value="1"/>
</dbReference>
<dbReference type="PANTHER" id="PTHR33164:SF104">
    <property type="entry name" value="TRANSCRIPTIONAL REGULATORY PROTEIN"/>
    <property type="match status" value="1"/>
</dbReference>
<organism evidence="2 3">
    <name type="scientific">Brevibacterium picturae</name>
    <dbReference type="NCBI Taxonomy" id="260553"/>
    <lineage>
        <taxon>Bacteria</taxon>
        <taxon>Bacillati</taxon>
        <taxon>Actinomycetota</taxon>
        <taxon>Actinomycetes</taxon>
        <taxon>Micrococcales</taxon>
        <taxon>Brevibacteriaceae</taxon>
        <taxon>Brevibacterium</taxon>
    </lineage>
</organism>
<protein>
    <submittedName>
        <fullName evidence="2">MarR family transcriptional regulator</fullName>
    </submittedName>
</protein>
<dbReference type="InterPro" id="IPR039422">
    <property type="entry name" value="MarR/SlyA-like"/>
</dbReference>
<dbReference type="Gene3D" id="1.10.10.10">
    <property type="entry name" value="Winged helix-like DNA-binding domain superfamily/Winged helix DNA-binding domain"/>
    <property type="match status" value="1"/>
</dbReference>
<dbReference type="PRINTS" id="PR00598">
    <property type="entry name" value="HTHMARR"/>
</dbReference>
<evidence type="ECO:0000259" key="1">
    <source>
        <dbReference type="PROSITE" id="PS50995"/>
    </source>
</evidence>